<protein>
    <recommendedName>
        <fullName evidence="3">Right-handed parallel beta-helix repeat-containing protein</fullName>
    </recommendedName>
</protein>
<dbReference type="AlphaFoldDB" id="A0A1B1S7T4"/>
<accession>A0A1B1S7T4</accession>
<dbReference type="EMBL" id="CP015402">
    <property type="protein sequence ID" value="ANU62856.1"/>
    <property type="molecule type" value="Genomic_DNA"/>
</dbReference>
<dbReference type="RefSeq" id="WP_068960232.1">
    <property type="nucleotide sequence ID" value="NZ_CP015402.2"/>
</dbReference>
<dbReference type="GeneID" id="65535885"/>
<proteinExistence type="predicted"/>
<sequence>MNRIIALYIWAVGMFSAIMLSACVEDGFSTNPSDQPQLSADTLRLGLVFTGEGTPTHLFKIHNRHDKGMIVSSLRVRDDAWRDVFRFNVDGMAGRDFTDVEIRANDSIFVLVEATLPENGAQLPVEINAPVDIVVNGLTSTIVLNAFGRDVTRMHEPRIQSDTRWESTKPIQIFDSLVVEPGATLTLGAGQQLCFHAGVYMRVYGKLVAEGTPEAPVDIAGDRFDQVVGSIPYDIMSGQWGGIEFMPGSTGNRMSHTVVRNTTWGVEVSGEGANPQLPVLTLVNCRLRNSAANVLTVTGASVRAIGCELAEAADNVVEAGEGSHLVINHCTLANYYLFSAVNGAMVYVAADDAAGDISNSIIYGNGGIVSPGDLFGYDFYLRTSLLKPNGSDDDNFLAIMWGQDPMFYTVRSDYYFDYRLREGSPAIGAADPALTLREAAVDFFGNERGAEPDLGAYVYVPESDSL</sequence>
<accession>A0A1Z2XE02</accession>
<dbReference type="InterPro" id="IPR011050">
    <property type="entry name" value="Pectin_lyase_fold/virulence"/>
</dbReference>
<dbReference type="SUPFAM" id="SSF51126">
    <property type="entry name" value="Pectin lyase-like"/>
    <property type="match status" value="1"/>
</dbReference>
<evidence type="ECO:0000313" key="2">
    <source>
        <dbReference type="Proteomes" id="UP000186351"/>
    </source>
</evidence>
<dbReference type="PROSITE" id="PS51257">
    <property type="entry name" value="PROKAR_LIPOPROTEIN"/>
    <property type="match status" value="1"/>
</dbReference>
<organism evidence="1 2">
    <name type="scientific">Muribaculum intestinale</name>
    <dbReference type="NCBI Taxonomy" id="1796646"/>
    <lineage>
        <taxon>Bacteria</taxon>
        <taxon>Pseudomonadati</taxon>
        <taxon>Bacteroidota</taxon>
        <taxon>Bacteroidia</taxon>
        <taxon>Bacteroidales</taxon>
        <taxon>Muribaculaceae</taxon>
        <taxon>Muribaculum</taxon>
    </lineage>
</organism>
<gene>
    <name evidence="1" type="ORF">A4V02_03375</name>
</gene>
<dbReference type="OrthoDB" id="1111178at2"/>
<reference evidence="2" key="1">
    <citation type="submission" date="2016-04" db="EMBL/GenBank/DDBJ databases">
        <title>Complete Genome Sequences of Twelve Strains of a Stable Defined Moderately Diverse Mouse Microbiota 2 (sDMDMm2).</title>
        <authorList>
            <person name="Uchimura Y."/>
            <person name="Wyss M."/>
            <person name="Brugiroux S."/>
            <person name="Limenitakis J.P."/>
            <person name="Stecher B."/>
            <person name="McCoy K.D."/>
            <person name="Macpherson A.J."/>
        </authorList>
    </citation>
    <scope>NUCLEOTIDE SEQUENCE [LARGE SCALE GENOMIC DNA]</scope>
    <source>
        <strain evidence="2">YL27</strain>
    </source>
</reference>
<evidence type="ECO:0008006" key="3">
    <source>
        <dbReference type="Google" id="ProtNLM"/>
    </source>
</evidence>
<dbReference type="STRING" id="1796646.A4V02_03375"/>
<evidence type="ECO:0000313" key="1">
    <source>
        <dbReference type="EMBL" id="ANU62856.1"/>
    </source>
</evidence>
<name>A0A1B1S7T4_9BACT</name>
<keyword evidence="2" id="KW-1185">Reference proteome</keyword>
<dbReference type="KEGG" id="pary:A4V02_03375"/>
<dbReference type="Proteomes" id="UP000186351">
    <property type="component" value="Chromosome"/>
</dbReference>